<dbReference type="Gene3D" id="3.40.50.12780">
    <property type="entry name" value="N-terminal domain of ligase-like"/>
    <property type="match status" value="1"/>
</dbReference>
<keyword evidence="4" id="KW-1185">Reference proteome</keyword>
<dbReference type="Pfam" id="PF13193">
    <property type="entry name" value="AMP-binding_C"/>
    <property type="match status" value="1"/>
</dbReference>
<dbReference type="EMBL" id="FXTI01000002">
    <property type="protein sequence ID" value="SMO50749.1"/>
    <property type="molecule type" value="Genomic_DNA"/>
</dbReference>
<keyword evidence="3" id="KW-0436">Ligase</keyword>
<dbReference type="PROSITE" id="PS00455">
    <property type="entry name" value="AMP_BINDING"/>
    <property type="match status" value="1"/>
</dbReference>
<dbReference type="InterPro" id="IPR045851">
    <property type="entry name" value="AMP-bd_C_sf"/>
</dbReference>
<evidence type="ECO:0000259" key="2">
    <source>
        <dbReference type="Pfam" id="PF13193"/>
    </source>
</evidence>
<dbReference type="InterPro" id="IPR025110">
    <property type="entry name" value="AMP-bd_C"/>
</dbReference>
<dbReference type="InterPro" id="IPR042099">
    <property type="entry name" value="ANL_N_sf"/>
</dbReference>
<dbReference type="Proteomes" id="UP000315636">
    <property type="component" value="Unassembled WGS sequence"/>
</dbReference>
<dbReference type="AlphaFoldDB" id="A0A521BUA1"/>
<name>A0A521BUA1_9BACL</name>
<feature type="domain" description="AMP-binding enzyme C-terminal" evidence="2">
    <location>
        <begin position="415"/>
        <end position="488"/>
    </location>
</feature>
<protein>
    <submittedName>
        <fullName evidence="3">Acyl-CoA synthetase (AMP-forming)/AMP-acid ligase II</fullName>
    </submittedName>
</protein>
<dbReference type="RefSeq" id="WP_142504699.1">
    <property type="nucleotide sequence ID" value="NZ_FXTI01000002.1"/>
</dbReference>
<dbReference type="Gene3D" id="3.30.300.30">
    <property type="match status" value="1"/>
</dbReference>
<proteinExistence type="predicted"/>
<dbReference type="InterPro" id="IPR020845">
    <property type="entry name" value="AMP-binding_CS"/>
</dbReference>
<feature type="domain" description="AMP-dependent synthetase/ligase" evidence="1">
    <location>
        <begin position="10"/>
        <end position="365"/>
    </location>
</feature>
<organism evidence="3 4">
    <name type="scientific">Melghirimyces algeriensis</name>
    <dbReference type="NCBI Taxonomy" id="910412"/>
    <lineage>
        <taxon>Bacteria</taxon>
        <taxon>Bacillati</taxon>
        <taxon>Bacillota</taxon>
        <taxon>Bacilli</taxon>
        <taxon>Bacillales</taxon>
        <taxon>Thermoactinomycetaceae</taxon>
        <taxon>Melghirimyces</taxon>
    </lineage>
</organism>
<dbReference type="GO" id="GO:0016405">
    <property type="term" value="F:CoA-ligase activity"/>
    <property type="evidence" value="ECO:0007669"/>
    <property type="project" value="TreeGrafter"/>
</dbReference>
<gene>
    <name evidence="3" type="ORF">SAMN06264849_102424</name>
</gene>
<evidence type="ECO:0000259" key="1">
    <source>
        <dbReference type="Pfam" id="PF00501"/>
    </source>
</evidence>
<evidence type="ECO:0000313" key="4">
    <source>
        <dbReference type="Proteomes" id="UP000315636"/>
    </source>
</evidence>
<dbReference type="SUPFAM" id="SSF56801">
    <property type="entry name" value="Acetyl-CoA synthetase-like"/>
    <property type="match status" value="1"/>
</dbReference>
<accession>A0A521BUA1</accession>
<sequence length="511" mass="56953">MFTVGEILRNRAGYSPHLEAVISLESRYTYREFNRRVNQLVHFMLELGVQKGDRIAILCSTNIPFAIIFFAAAKLGAISVPLNWRFNSVELRSIMEHSKPKILFYEDDFAAAAEELEPLEFLERMVRAGVEQKINPPFEEALLERPDAEPEVEVDSSDPVILTYTSGTTGAPKGVITTHYNLFSSAMAASITLGIRKGDRFLATTPLFHISGVSFISLAPLAGATTVFMPKFHPVHIWELVEKERITQTITLPPMLDYMLEPLMEGDWDHGSFREIYCGGAGVSQQLINQYDSLGFPVVQVYSASEFSGAITFWTPDMGKDSSSSVGKNVLGEIKLIDPETGQETPTGEVGEVLCKGPQVSPKYWNDPEETARALKDGWFYTGDAGRMDENGFLYIVDRYVDVVHCGDEKIFPTQVEAVLLELEDVQEVAVIGVPDEERGEAPRAYVVKKEGSNLTEEDVIKHARRRLAAHKLKDVIMIDHLPKNTLGNVLKYILREQAKQSETVSENGTG</sequence>
<dbReference type="OrthoDB" id="9765680at2"/>
<dbReference type="Pfam" id="PF00501">
    <property type="entry name" value="AMP-binding"/>
    <property type="match status" value="1"/>
</dbReference>
<reference evidence="3 4" key="1">
    <citation type="submission" date="2017-05" db="EMBL/GenBank/DDBJ databases">
        <authorList>
            <person name="Varghese N."/>
            <person name="Submissions S."/>
        </authorList>
    </citation>
    <scope>NUCLEOTIDE SEQUENCE [LARGE SCALE GENOMIC DNA]</scope>
    <source>
        <strain evidence="3 4">DSM 45474</strain>
    </source>
</reference>
<evidence type="ECO:0000313" key="3">
    <source>
        <dbReference type="EMBL" id="SMO50749.1"/>
    </source>
</evidence>
<dbReference type="PANTHER" id="PTHR24096">
    <property type="entry name" value="LONG-CHAIN-FATTY-ACID--COA LIGASE"/>
    <property type="match status" value="1"/>
</dbReference>
<dbReference type="InterPro" id="IPR000873">
    <property type="entry name" value="AMP-dep_synth/lig_dom"/>
</dbReference>